<accession>A0ABQ4SAQ6</accession>
<evidence type="ECO:0000313" key="3">
    <source>
        <dbReference type="Proteomes" id="UP001055153"/>
    </source>
</evidence>
<dbReference type="EMBL" id="BPQQ01000022">
    <property type="protein sequence ID" value="GJE00052.1"/>
    <property type="molecule type" value="Genomic_DNA"/>
</dbReference>
<feature type="transmembrane region" description="Helical" evidence="1">
    <location>
        <begin position="52"/>
        <end position="74"/>
    </location>
</feature>
<gene>
    <name evidence="2" type="ORF">GMJLKIPL_1970</name>
</gene>
<dbReference type="Proteomes" id="UP001055153">
    <property type="component" value="Unassembled WGS sequence"/>
</dbReference>
<dbReference type="RefSeq" id="WP_238234931.1">
    <property type="nucleotide sequence ID" value="NZ_BPQQ01000022.1"/>
</dbReference>
<proteinExistence type="predicted"/>
<sequence>MAERAQQAEIESVHDVNRRTDRYQLLALLAGFTGLLIILCFAYALAERGHDWIAAGALGIGVSGIIATLVNAPFTRRLRPDEERTDKSAP</sequence>
<reference evidence="2" key="2">
    <citation type="submission" date="2021-08" db="EMBL/GenBank/DDBJ databases">
        <authorList>
            <person name="Tani A."/>
            <person name="Ola A."/>
            <person name="Ogura Y."/>
            <person name="Katsura K."/>
            <person name="Hayashi T."/>
        </authorList>
    </citation>
    <scope>NUCLEOTIDE SEQUENCE</scope>
    <source>
        <strain evidence="2">DSM 17168</strain>
    </source>
</reference>
<keyword evidence="1" id="KW-1133">Transmembrane helix</keyword>
<protein>
    <submittedName>
        <fullName evidence="2">Uncharacterized protein</fullName>
    </submittedName>
</protein>
<evidence type="ECO:0000313" key="2">
    <source>
        <dbReference type="EMBL" id="GJE00052.1"/>
    </source>
</evidence>
<feature type="transmembrane region" description="Helical" evidence="1">
    <location>
        <begin position="25"/>
        <end position="46"/>
    </location>
</feature>
<evidence type="ECO:0000256" key="1">
    <source>
        <dbReference type="SAM" id="Phobius"/>
    </source>
</evidence>
<keyword evidence="3" id="KW-1185">Reference proteome</keyword>
<reference evidence="2" key="1">
    <citation type="journal article" date="2021" name="Front. Microbiol.">
        <title>Comprehensive Comparative Genomics and Phenotyping of Methylobacterium Species.</title>
        <authorList>
            <person name="Alessa O."/>
            <person name="Ogura Y."/>
            <person name="Fujitani Y."/>
            <person name="Takami H."/>
            <person name="Hayashi T."/>
            <person name="Sahin N."/>
            <person name="Tani A."/>
        </authorList>
    </citation>
    <scope>NUCLEOTIDE SEQUENCE</scope>
    <source>
        <strain evidence="2">DSM 17168</strain>
    </source>
</reference>
<keyword evidence="1" id="KW-0472">Membrane</keyword>
<organism evidence="2 3">
    <name type="scientific">Methylobacterium isbiliense</name>
    <dbReference type="NCBI Taxonomy" id="315478"/>
    <lineage>
        <taxon>Bacteria</taxon>
        <taxon>Pseudomonadati</taxon>
        <taxon>Pseudomonadota</taxon>
        <taxon>Alphaproteobacteria</taxon>
        <taxon>Hyphomicrobiales</taxon>
        <taxon>Methylobacteriaceae</taxon>
        <taxon>Methylobacterium</taxon>
    </lineage>
</organism>
<keyword evidence="1" id="KW-0812">Transmembrane</keyword>
<comment type="caution">
    <text evidence="2">The sequence shown here is derived from an EMBL/GenBank/DDBJ whole genome shotgun (WGS) entry which is preliminary data.</text>
</comment>
<name>A0ABQ4SAQ6_9HYPH</name>